<dbReference type="Gene3D" id="2.60.40.10">
    <property type="entry name" value="Immunoglobulins"/>
    <property type="match status" value="1"/>
</dbReference>
<feature type="non-terminal residue" evidence="3">
    <location>
        <position position="1"/>
    </location>
</feature>
<dbReference type="InterPro" id="IPR036116">
    <property type="entry name" value="FN3_sf"/>
</dbReference>
<protein>
    <submittedName>
        <fullName evidence="3">Titin</fullName>
    </submittedName>
</protein>
<feature type="domain" description="Fibronectin type-III" evidence="2">
    <location>
        <begin position="119"/>
        <end position="226"/>
    </location>
</feature>
<dbReference type="InterPro" id="IPR003961">
    <property type="entry name" value="FN3_dom"/>
</dbReference>
<feature type="region of interest" description="Disordered" evidence="1">
    <location>
        <begin position="1"/>
        <end position="22"/>
    </location>
</feature>
<dbReference type="Proteomes" id="UP000230066">
    <property type="component" value="Unassembled WGS sequence"/>
</dbReference>
<evidence type="ECO:0000259" key="2">
    <source>
        <dbReference type="PROSITE" id="PS50853"/>
    </source>
</evidence>
<dbReference type="InterPro" id="IPR013783">
    <property type="entry name" value="Ig-like_fold"/>
</dbReference>
<dbReference type="EMBL" id="JXXN02017785">
    <property type="protein sequence ID" value="THD18005.1"/>
    <property type="molecule type" value="Genomic_DNA"/>
</dbReference>
<dbReference type="Pfam" id="PF00041">
    <property type="entry name" value="fn3"/>
    <property type="match status" value="1"/>
</dbReference>
<dbReference type="SUPFAM" id="SSF49265">
    <property type="entry name" value="Fibronectin type III"/>
    <property type="match status" value="1"/>
</dbReference>
<keyword evidence="4" id="KW-1185">Reference proteome</keyword>
<organism evidence="3 4">
    <name type="scientific">Fasciola hepatica</name>
    <name type="common">Liver fluke</name>
    <dbReference type="NCBI Taxonomy" id="6192"/>
    <lineage>
        <taxon>Eukaryota</taxon>
        <taxon>Metazoa</taxon>
        <taxon>Spiralia</taxon>
        <taxon>Lophotrochozoa</taxon>
        <taxon>Platyhelminthes</taxon>
        <taxon>Trematoda</taxon>
        <taxon>Digenea</taxon>
        <taxon>Plagiorchiida</taxon>
        <taxon>Echinostomata</taxon>
        <taxon>Echinostomatoidea</taxon>
        <taxon>Fasciolidae</taxon>
        <taxon>Fasciola</taxon>
    </lineage>
</organism>
<proteinExistence type="predicted"/>
<gene>
    <name evidence="3" type="ORF">D915_011146</name>
</gene>
<evidence type="ECO:0000313" key="4">
    <source>
        <dbReference type="Proteomes" id="UP000230066"/>
    </source>
</evidence>
<dbReference type="PROSITE" id="PS50853">
    <property type="entry name" value="FN3"/>
    <property type="match status" value="1"/>
</dbReference>
<reference evidence="3" key="1">
    <citation type="submission" date="2019-03" db="EMBL/GenBank/DDBJ databases">
        <title>Improved annotation for the trematode Fasciola hepatica.</title>
        <authorList>
            <person name="Choi Y.-J."/>
            <person name="Martin J."/>
            <person name="Mitreva M."/>
        </authorList>
    </citation>
    <scope>NUCLEOTIDE SEQUENCE [LARGE SCALE GENOMIC DNA]</scope>
</reference>
<evidence type="ECO:0000256" key="1">
    <source>
        <dbReference type="SAM" id="MobiDB-lite"/>
    </source>
</evidence>
<name>A0A4E0QSS7_FASHE</name>
<evidence type="ECO:0000313" key="3">
    <source>
        <dbReference type="EMBL" id="THD18005.1"/>
    </source>
</evidence>
<dbReference type="AlphaFoldDB" id="A0A4E0QSS7"/>
<comment type="caution">
    <text evidence="3">The sequence shown here is derived from an EMBL/GenBank/DDBJ whole genome shotgun (WGS) entry which is preliminary data.</text>
</comment>
<dbReference type="CDD" id="cd00063">
    <property type="entry name" value="FN3"/>
    <property type="match status" value="1"/>
</dbReference>
<accession>A0A4E0QSS7</accession>
<sequence>QTPSSVALTEAVQPSVSTTDVTGPSEVAVVSPVEVERAVLEAQLVLEKPLGRAVEEEHAVPETGELAEELVAPTTEVVSVEAEKVPEQPVELTTVVTVETSKMETKTPSEEQVAEVPDAPADVYAEFTIPTSPTSRPKDVHVTWTAPQSPDGKRISVDSYLVEIKPQEGRSWYPVSCDQRITTTEITLSTTEMKDDVAYEFRVYALNQFGKSPPSKPSSPVLAGKNYIC</sequence>